<gene>
    <name evidence="1" type="ORF">METZ01_LOCUS166940</name>
</gene>
<dbReference type="EMBL" id="UINC01030159">
    <property type="protein sequence ID" value="SVB14086.1"/>
    <property type="molecule type" value="Genomic_DNA"/>
</dbReference>
<dbReference type="AlphaFoldDB" id="A0A382BJR4"/>
<accession>A0A382BJR4</accession>
<proteinExistence type="predicted"/>
<evidence type="ECO:0000313" key="1">
    <source>
        <dbReference type="EMBL" id="SVB14086.1"/>
    </source>
</evidence>
<name>A0A382BJR4_9ZZZZ</name>
<dbReference type="Gene3D" id="1.25.40.10">
    <property type="entry name" value="Tetratricopeptide repeat domain"/>
    <property type="match status" value="1"/>
</dbReference>
<dbReference type="InterPro" id="IPR011990">
    <property type="entry name" value="TPR-like_helical_dom_sf"/>
</dbReference>
<reference evidence="1" key="1">
    <citation type="submission" date="2018-05" db="EMBL/GenBank/DDBJ databases">
        <authorList>
            <person name="Lanie J.A."/>
            <person name="Ng W.-L."/>
            <person name="Kazmierczak K.M."/>
            <person name="Andrzejewski T.M."/>
            <person name="Davidsen T.M."/>
            <person name="Wayne K.J."/>
            <person name="Tettelin H."/>
            <person name="Glass J.I."/>
            <person name="Rusch D."/>
            <person name="Podicherti R."/>
            <person name="Tsui H.-C.T."/>
            <person name="Winkler M.E."/>
        </authorList>
    </citation>
    <scope>NUCLEOTIDE SEQUENCE</scope>
</reference>
<sequence length="302" mass="33199">VRPLLDFPDPATLARDEIAAGRYWHASRILRSKDSMDSDPSKALLLARADAGWRNWQGVLDELDGAEWLDEMEGGEGRLLLAQGLEAVERWEEAVENYRRFRSVEPPLKGAAPWVASREARAAARAGLWEPVLTALEATGRESPVVASWTVLALARLAAEMGNTDRVLELVPVMKSDPITRQLAWDMEGRAWLASGDSARAMEVYLELVQGELTAARRGEVMMVVGGLYGALADSVAAHVAYKRSFDVYPRGTSGARAAWGILQFSGDTDAAQALRLAKTLDKLQDPRHALRAYEIYMDALP</sequence>
<organism evidence="1">
    <name type="scientific">marine metagenome</name>
    <dbReference type="NCBI Taxonomy" id="408172"/>
    <lineage>
        <taxon>unclassified sequences</taxon>
        <taxon>metagenomes</taxon>
        <taxon>ecological metagenomes</taxon>
    </lineage>
</organism>
<protein>
    <submittedName>
        <fullName evidence="1">Uncharacterized protein</fullName>
    </submittedName>
</protein>
<feature type="non-terminal residue" evidence="1">
    <location>
        <position position="1"/>
    </location>
</feature>
<feature type="non-terminal residue" evidence="1">
    <location>
        <position position="302"/>
    </location>
</feature>